<keyword evidence="5" id="KW-1185">Reference proteome</keyword>
<dbReference type="OrthoDB" id="264354at2759"/>
<dbReference type="SUPFAM" id="SSF52954">
    <property type="entry name" value="Class II aaRS ABD-related"/>
    <property type="match status" value="1"/>
</dbReference>
<dbReference type="PANTHER" id="PTHR22734">
    <property type="entry name" value="U3 SMALL NUCLEOLAR RIBONUCLEOPROTEIN PROTEIN IMP4"/>
    <property type="match status" value="1"/>
</dbReference>
<dbReference type="GO" id="GO:0030687">
    <property type="term" value="C:preribosome, large subunit precursor"/>
    <property type="evidence" value="ECO:0007669"/>
    <property type="project" value="TreeGrafter"/>
</dbReference>
<protein>
    <submittedName>
        <fullName evidence="3">Brix domain-containing protein</fullName>
    </submittedName>
</protein>
<accession>V6LQV2</accession>
<dbReference type="VEuPathDB" id="GiardiaDB:SS50377_27595"/>
<evidence type="ECO:0000313" key="3">
    <source>
        <dbReference type="EMBL" id="EST46628.1"/>
    </source>
</evidence>
<dbReference type="PANTHER" id="PTHR22734:SF3">
    <property type="entry name" value="RIBOSOME PRODUCTION FACTOR 1"/>
    <property type="match status" value="1"/>
</dbReference>
<reference evidence="3 4" key="1">
    <citation type="journal article" date="2014" name="PLoS Genet.">
        <title>The Genome of Spironucleus salmonicida Highlights a Fish Pathogen Adapted to Fluctuating Environments.</title>
        <authorList>
            <person name="Xu F."/>
            <person name="Jerlstrom-Hultqvist J."/>
            <person name="Einarsson E."/>
            <person name="Astvaldsson A."/>
            <person name="Svard S.G."/>
            <person name="Andersson J.O."/>
        </authorList>
    </citation>
    <scope>NUCLEOTIDE SEQUENCE</scope>
    <source>
        <strain evidence="4">ATCC 50377</strain>
    </source>
</reference>
<reference evidence="4" key="2">
    <citation type="submission" date="2020-12" db="EMBL/GenBank/DDBJ databases">
        <title>New Spironucleus salmonicida genome in near-complete chromosomes.</title>
        <authorList>
            <person name="Xu F."/>
            <person name="Kurt Z."/>
            <person name="Jimenez-Gonzalez A."/>
            <person name="Astvaldsson A."/>
            <person name="Andersson J.O."/>
            <person name="Svard S.G."/>
        </authorList>
    </citation>
    <scope>NUCLEOTIDE SEQUENCE</scope>
    <source>
        <strain evidence="4">ATCC 50377</strain>
    </source>
</reference>
<dbReference type="AlphaFoldDB" id="V6LQV2"/>
<name>V6LQV2_9EUKA</name>
<dbReference type="GO" id="GO:0000470">
    <property type="term" value="P:maturation of LSU-rRNA"/>
    <property type="evidence" value="ECO:0007669"/>
    <property type="project" value="TreeGrafter"/>
</dbReference>
<evidence type="ECO:0000256" key="1">
    <source>
        <dbReference type="SAM" id="MobiDB-lite"/>
    </source>
</evidence>
<feature type="region of interest" description="Disordered" evidence="1">
    <location>
        <begin position="1"/>
        <end position="27"/>
    </location>
</feature>
<dbReference type="GO" id="GO:0005730">
    <property type="term" value="C:nucleolus"/>
    <property type="evidence" value="ECO:0007669"/>
    <property type="project" value="TreeGrafter"/>
</dbReference>
<dbReference type="EMBL" id="KI546073">
    <property type="protein sequence ID" value="EST46628.1"/>
    <property type="molecule type" value="Genomic_DNA"/>
</dbReference>
<gene>
    <name evidence="3" type="ORF">SS50377_13431</name>
    <name evidence="4" type="ORF">SS50377_27595</name>
</gene>
<dbReference type="Gene3D" id="3.40.50.10480">
    <property type="entry name" value="Probable brix-domain ribosomal biogenesis protein"/>
    <property type="match status" value="1"/>
</dbReference>
<dbReference type="GO" id="GO:0000460">
    <property type="term" value="P:maturation of 5.8S rRNA"/>
    <property type="evidence" value="ECO:0007669"/>
    <property type="project" value="TreeGrafter"/>
</dbReference>
<dbReference type="Pfam" id="PF04427">
    <property type="entry name" value="Brix"/>
    <property type="match status" value="1"/>
</dbReference>
<feature type="domain" description="Brix" evidence="2">
    <location>
        <begin position="130"/>
        <end position="333"/>
    </location>
</feature>
<dbReference type="PROSITE" id="PS50833">
    <property type="entry name" value="BRIX"/>
    <property type="match status" value="1"/>
</dbReference>
<sequence length="357" mass="42005">MGKNKFLAKNRRGPKISGPIPTARKRKVSAQSIERLKEMQEVSTKLADSHHIKAHQKGFRQVSQLKKMIQKRETQILKSEGTFVAKQPLTIDHRRVKDATIEHHKIAEEELLHAETNDELKTYFTLNQNPKVALTIEQYKWSHQHKRSVAMKDDLISIFGGVFEYVERGDYKKKCIREFCCELYQQGYTSVFMIQETIRGPTHCLMIALPYGPSAYYRLYEYDLRKDLKGAGKPTFAPPEIIMTNFNTRLGRRVGRLIQQNLSQKEAIQARQVVTFHNQRDNIFMRAYRYVFTEKQDADLTNDKIEDKVDIRMQELGPRLSFKLRWIQHGVYDPEYEEYEFYQNANIESANRTLFFL</sequence>
<proteinExistence type="predicted"/>
<dbReference type="GO" id="GO:0042134">
    <property type="term" value="F:rRNA primary transcript binding"/>
    <property type="evidence" value="ECO:0007669"/>
    <property type="project" value="InterPro"/>
</dbReference>
<evidence type="ECO:0000259" key="2">
    <source>
        <dbReference type="PROSITE" id="PS50833"/>
    </source>
</evidence>
<dbReference type="InterPro" id="IPR044281">
    <property type="entry name" value="IMP4/RPF1"/>
</dbReference>
<organism evidence="3">
    <name type="scientific">Spironucleus salmonicida</name>
    <dbReference type="NCBI Taxonomy" id="348837"/>
    <lineage>
        <taxon>Eukaryota</taxon>
        <taxon>Metamonada</taxon>
        <taxon>Diplomonadida</taxon>
        <taxon>Hexamitidae</taxon>
        <taxon>Hexamitinae</taxon>
        <taxon>Spironucleus</taxon>
    </lineage>
</organism>
<evidence type="ECO:0000313" key="5">
    <source>
        <dbReference type="Proteomes" id="UP000018208"/>
    </source>
</evidence>
<feature type="compositionally biased region" description="Basic residues" evidence="1">
    <location>
        <begin position="1"/>
        <end position="14"/>
    </location>
</feature>
<evidence type="ECO:0000313" key="4">
    <source>
        <dbReference type="EMBL" id="KAH0571294.1"/>
    </source>
</evidence>
<dbReference type="InterPro" id="IPR007109">
    <property type="entry name" value="Brix"/>
</dbReference>
<dbReference type="SMART" id="SM00879">
    <property type="entry name" value="Brix"/>
    <property type="match status" value="1"/>
</dbReference>
<dbReference type="EMBL" id="AUWU02000007">
    <property type="protein sequence ID" value="KAH0571294.1"/>
    <property type="molecule type" value="Genomic_DNA"/>
</dbReference>
<dbReference type="Proteomes" id="UP000018208">
    <property type="component" value="Unassembled WGS sequence"/>
</dbReference>